<evidence type="ECO:0000313" key="2">
    <source>
        <dbReference type="Proteomes" id="UP000662814"/>
    </source>
</evidence>
<accession>A0ABX6YLH7</accession>
<proteinExistence type="predicted"/>
<evidence type="ECO:0000313" key="1">
    <source>
        <dbReference type="EMBL" id="QPZ39671.1"/>
    </source>
</evidence>
<keyword evidence="2" id="KW-1185">Reference proteome</keyword>
<dbReference type="Proteomes" id="UP000662814">
    <property type="component" value="Chromosome"/>
</dbReference>
<name>A0ABX6YLH7_9MICO</name>
<evidence type="ECO:0008006" key="3">
    <source>
        <dbReference type="Google" id="ProtNLM"/>
    </source>
</evidence>
<dbReference type="RefSeq" id="WP_166989262.1">
    <property type="nucleotide sequence ID" value="NZ_CP061169.1"/>
</dbReference>
<reference evidence="1 2" key="1">
    <citation type="submission" date="2020-12" db="EMBL/GenBank/DDBJ databases">
        <title>Microbacterium sp. HY060.</title>
        <authorList>
            <person name="Zhou J."/>
        </authorList>
    </citation>
    <scope>NUCLEOTIDE SEQUENCE [LARGE SCALE GENOMIC DNA]</scope>
    <source>
        <strain evidence="1 2">HY60</strain>
    </source>
</reference>
<dbReference type="EMBL" id="CP061169">
    <property type="protein sequence ID" value="QPZ39671.1"/>
    <property type="molecule type" value="Genomic_DNA"/>
</dbReference>
<organism evidence="1 2">
    <name type="scientific">Paramicrobacterium chengjingii</name>
    <dbReference type="NCBI Taxonomy" id="2769067"/>
    <lineage>
        <taxon>Bacteria</taxon>
        <taxon>Bacillati</taxon>
        <taxon>Actinomycetota</taxon>
        <taxon>Actinomycetes</taxon>
        <taxon>Micrococcales</taxon>
        <taxon>Microbacteriaceae</taxon>
        <taxon>Paramicrobacterium</taxon>
    </lineage>
</organism>
<sequence>MPMQKPSPTPEIVAPDIYATPRRSEPLPAWVKAIDKVLAVQRPVVVSHLRGIRRRNPEATNERMLRVLERRYLAAVTAGGAAVGTTAAFPVVGTGTALALAGAETLGFLESTALFAQSVAEVHGLPVADPDRARALVVTMMLGGSGKEILRQFSGELLKTARPRSKFWGEMITSSMPQAAVGPVADELTRRFLKKFVTTKGTTMIGKIVPFGIGAMIGGVGNHVAGRDVVQSARNAFGPAPLILPAEFEPR</sequence>
<gene>
    <name evidence="1" type="ORF">HCR76_06385</name>
</gene>
<protein>
    <recommendedName>
        <fullName evidence="3">Di-and tripeptidase</fullName>
    </recommendedName>
</protein>